<protein>
    <submittedName>
        <fullName evidence="1">Uncharacterized protein</fullName>
    </submittedName>
</protein>
<dbReference type="Ensembl" id="ENSCPGT00000016839.1">
    <property type="protein sequence ID" value="ENSCPGP00000015378.1"/>
    <property type="gene ID" value="ENSCPGG00000010837.1"/>
</dbReference>
<proteinExistence type="predicted"/>
<dbReference type="AlphaFoldDB" id="A0A8C3JXF1"/>
<reference evidence="1" key="2">
    <citation type="submission" date="2025-09" db="UniProtKB">
        <authorList>
            <consortium name="Ensembl"/>
        </authorList>
    </citation>
    <scope>IDENTIFICATION</scope>
</reference>
<evidence type="ECO:0000313" key="1">
    <source>
        <dbReference type="Ensembl" id="ENSCPGP00000015378.1"/>
    </source>
</evidence>
<keyword evidence="2" id="KW-1185">Reference proteome</keyword>
<dbReference type="Proteomes" id="UP000694419">
    <property type="component" value="Unplaced"/>
</dbReference>
<sequence>IRNSPLSSVILPSPSPPPPTIIPTFLHIRQSCYSCTVALLHFTFSFLVLTIPDKSFTQCFLNARIFLKCNKSIFYWLSCFLAMCLGEVINGLPSTVKESHITLAVCSVQGRIRNVDKSGFRIMSQLKLVAFM</sequence>
<evidence type="ECO:0000313" key="2">
    <source>
        <dbReference type="Proteomes" id="UP000694419"/>
    </source>
</evidence>
<accession>A0A8C3JXF1</accession>
<reference evidence="1" key="1">
    <citation type="submission" date="2025-08" db="UniProtKB">
        <authorList>
            <consortium name="Ensembl"/>
        </authorList>
    </citation>
    <scope>IDENTIFICATION</scope>
</reference>
<organism evidence="1 2">
    <name type="scientific">Calidris pygmaea</name>
    <name type="common">Spoon-billed sandpiper</name>
    <dbReference type="NCBI Taxonomy" id="425635"/>
    <lineage>
        <taxon>Eukaryota</taxon>
        <taxon>Metazoa</taxon>
        <taxon>Chordata</taxon>
        <taxon>Craniata</taxon>
        <taxon>Vertebrata</taxon>
        <taxon>Euteleostomi</taxon>
        <taxon>Archelosauria</taxon>
        <taxon>Archosauria</taxon>
        <taxon>Dinosauria</taxon>
        <taxon>Saurischia</taxon>
        <taxon>Theropoda</taxon>
        <taxon>Coelurosauria</taxon>
        <taxon>Aves</taxon>
        <taxon>Neognathae</taxon>
        <taxon>Neoaves</taxon>
        <taxon>Charadriiformes</taxon>
        <taxon>Scolopacidae</taxon>
        <taxon>Calidris</taxon>
    </lineage>
</organism>
<name>A0A8C3JXF1_9CHAR</name>